<reference evidence="2 3" key="1">
    <citation type="submission" date="2018-12" db="EMBL/GenBank/DDBJ databases">
        <title>Complete Genome Sequence of the Corallopyronin A producing Myxobacterium Corallococcus coralloides B035.</title>
        <authorList>
            <person name="Bouhired S.M."/>
            <person name="Rupp O."/>
            <person name="Blom J."/>
            <person name="Schaeberle T.F."/>
            <person name="Kehraus S."/>
            <person name="Schiefer A."/>
            <person name="Pfarr K."/>
            <person name="Goesmann A."/>
            <person name="Hoerauf A."/>
            <person name="Koenig G.M."/>
        </authorList>
    </citation>
    <scope>NUCLEOTIDE SEQUENCE [LARGE SCALE GENOMIC DNA]</scope>
    <source>
        <strain evidence="2 3">B035</strain>
    </source>
</reference>
<dbReference type="EMBL" id="CP034669">
    <property type="protein sequence ID" value="QAT88815.1"/>
    <property type="molecule type" value="Genomic_DNA"/>
</dbReference>
<evidence type="ECO:0000313" key="3">
    <source>
        <dbReference type="Proteomes" id="UP000288758"/>
    </source>
</evidence>
<sequence length="119" mass="12445">MLDSQGRNLRPVCLSLVVGTFALMGCTGSTSLHGKALEQSQYRGYGESQPERDSESLTQAAAVKDAASVIYLLTPAHDSSQAQAVEAVILKLDPRACAKLRPDDATGKGSSAAPGLEQL</sequence>
<evidence type="ECO:0000313" key="2">
    <source>
        <dbReference type="EMBL" id="QAT88815.1"/>
    </source>
</evidence>
<proteinExistence type="predicted"/>
<feature type="region of interest" description="Disordered" evidence="1">
    <location>
        <begin position="100"/>
        <end position="119"/>
    </location>
</feature>
<dbReference type="Proteomes" id="UP000288758">
    <property type="component" value="Chromosome"/>
</dbReference>
<accession>A0A410S3N1</accession>
<protein>
    <submittedName>
        <fullName evidence="2">Putative lipoprotein</fullName>
    </submittedName>
</protein>
<keyword evidence="2" id="KW-0449">Lipoprotein</keyword>
<dbReference type="PROSITE" id="PS51257">
    <property type="entry name" value="PROKAR_LIPOPROTEIN"/>
    <property type="match status" value="1"/>
</dbReference>
<dbReference type="AlphaFoldDB" id="A0A410S3N1"/>
<organism evidence="2 3">
    <name type="scientific">Corallococcus coralloides</name>
    <name type="common">Myxococcus coralloides</name>
    <dbReference type="NCBI Taxonomy" id="184914"/>
    <lineage>
        <taxon>Bacteria</taxon>
        <taxon>Pseudomonadati</taxon>
        <taxon>Myxococcota</taxon>
        <taxon>Myxococcia</taxon>
        <taxon>Myxococcales</taxon>
        <taxon>Cystobacterineae</taxon>
        <taxon>Myxococcaceae</taxon>
        <taxon>Corallococcus</taxon>
    </lineage>
</organism>
<gene>
    <name evidence="2" type="ORF">EJ065_7290</name>
</gene>
<evidence type="ECO:0000256" key="1">
    <source>
        <dbReference type="SAM" id="MobiDB-lite"/>
    </source>
</evidence>
<name>A0A410S3N1_CORCK</name>